<organism evidence="1 2">
    <name type="scientific">Enterococcus faecium</name>
    <name type="common">Streptococcus faecium</name>
    <dbReference type="NCBI Taxonomy" id="1352"/>
    <lineage>
        <taxon>Bacteria</taxon>
        <taxon>Bacillati</taxon>
        <taxon>Bacillota</taxon>
        <taxon>Bacilli</taxon>
        <taxon>Lactobacillales</taxon>
        <taxon>Enterococcaceae</taxon>
        <taxon>Enterococcus</taxon>
    </lineage>
</organism>
<dbReference type="Proteomes" id="UP000253144">
    <property type="component" value="Unassembled WGS sequence"/>
</dbReference>
<proteinExistence type="predicted"/>
<dbReference type="RefSeq" id="WP_002337479.1">
    <property type="nucleotide sequence ID" value="NZ_CABGJZ010000023.1"/>
</dbReference>
<comment type="caution">
    <text evidence="1">The sequence shown here is derived from an EMBL/GenBank/DDBJ whole genome shotgun (WGS) entry which is preliminary data.</text>
</comment>
<evidence type="ECO:0000313" key="2">
    <source>
        <dbReference type="Proteomes" id="UP000253144"/>
    </source>
</evidence>
<sequence>MKVIKVNSHDMNIQTVNFSNGSFISFKLIEHNILQVLKTNISGLSYLASKEISFDYIGDKTKVLAGEYVFQLV</sequence>
<evidence type="ECO:0000313" key="1">
    <source>
        <dbReference type="EMBL" id="RBS35101.1"/>
    </source>
</evidence>
<dbReference type="AlphaFoldDB" id="A0A3F3NRH8"/>
<name>A0A3F3NRH8_ENTFC</name>
<reference evidence="1 2" key="1">
    <citation type="submission" date="2015-06" db="EMBL/GenBank/DDBJ databases">
        <title>The Genome Sequence of Enterococcus faecium 131EA1.</title>
        <authorList>
            <consortium name="The Broad Institute Genomics Platform"/>
            <consortium name="The Broad Institute Genome Sequencing Center for Infectious Disease"/>
            <person name="Earl A.M."/>
            <person name="Van Tyne D."/>
            <person name="Lebreton F."/>
            <person name="Saavedra J.T."/>
            <person name="Gilmore M.S."/>
            <person name="Manson Mcguire A."/>
            <person name="Clock S."/>
            <person name="Crupain M."/>
            <person name="Rangan U."/>
            <person name="Young S."/>
            <person name="Abouelleil A."/>
            <person name="Cao P."/>
            <person name="Chapman S.B."/>
            <person name="Griggs A."/>
            <person name="Priest M."/>
            <person name="Shea T."/>
            <person name="Wortman J."/>
            <person name="Nusbaum C."/>
            <person name="Birren B."/>
        </authorList>
    </citation>
    <scope>NUCLEOTIDE SEQUENCE [LARGE SCALE GENOMIC DNA]</scope>
    <source>
        <strain evidence="1 2">131EA1</strain>
    </source>
</reference>
<accession>A0A3F3NRH8</accession>
<protein>
    <submittedName>
        <fullName evidence="1">Uncharacterized protein</fullName>
    </submittedName>
</protein>
<dbReference type="EMBL" id="LEQJ01000002">
    <property type="protein sequence ID" value="RBS35101.1"/>
    <property type="molecule type" value="Genomic_DNA"/>
</dbReference>
<gene>
    <name evidence="1" type="ORF">EB12_00529</name>
</gene>